<sequence length="73" mass="7830">MLPLGDLNLSGIQMYTRSVQGFFGGCGHKLYFQAINLAKEEPHAVPGPRAVVVHASLQPAGDVMAVPVVRWSV</sequence>
<protein>
    <submittedName>
        <fullName evidence="1">Uncharacterized protein</fullName>
    </submittedName>
</protein>
<organism evidence="1 2">
    <name type="scientific">Protopolystoma xenopodis</name>
    <dbReference type="NCBI Taxonomy" id="117903"/>
    <lineage>
        <taxon>Eukaryota</taxon>
        <taxon>Metazoa</taxon>
        <taxon>Spiralia</taxon>
        <taxon>Lophotrochozoa</taxon>
        <taxon>Platyhelminthes</taxon>
        <taxon>Monogenea</taxon>
        <taxon>Polyopisthocotylea</taxon>
        <taxon>Polystomatidea</taxon>
        <taxon>Polystomatidae</taxon>
        <taxon>Protopolystoma</taxon>
    </lineage>
</organism>
<dbReference type="Proteomes" id="UP000784294">
    <property type="component" value="Unassembled WGS sequence"/>
</dbReference>
<accession>A0A448X4M2</accession>
<evidence type="ECO:0000313" key="1">
    <source>
        <dbReference type="EMBL" id="VEL27946.1"/>
    </source>
</evidence>
<evidence type="ECO:0000313" key="2">
    <source>
        <dbReference type="Proteomes" id="UP000784294"/>
    </source>
</evidence>
<comment type="caution">
    <text evidence="1">The sequence shown here is derived from an EMBL/GenBank/DDBJ whole genome shotgun (WGS) entry which is preliminary data.</text>
</comment>
<dbReference type="EMBL" id="CAAALY010091192">
    <property type="protein sequence ID" value="VEL27946.1"/>
    <property type="molecule type" value="Genomic_DNA"/>
</dbReference>
<gene>
    <name evidence="1" type="ORF">PXEA_LOCUS21386</name>
</gene>
<keyword evidence="2" id="KW-1185">Reference proteome</keyword>
<reference evidence="1" key="1">
    <citation type="submission" date="2018-11" db="EMBL/GenBank/DDBJ databases">
        <authorList>
            <consortium name="Pathogen Informatics"/>
        </authorList>
    </citation>
    <scope>NUCLEOTIDE SEQUENCE</scope>
</reference>
<proteinExistence type="predicted"/>
<name>A0A448X4M2_9PLAT</name>
<dbReference type="AlphaFoldDB" id="A0A448X4M2"/>